<dbReference type="AlphaFoldDB" id="A0A3E1NDA9"/>
<evidence type="ECO:0000313" key="2">
    <source>
        <dbReference type="EMBL" id="RFM25956.1"/>
    </source>
</evidence>
<sequence length="338" mass="38875">MNKIAAVLSLFVVFALASCGSKRQVPDVSKIKVSLQVQRFDRDFFTIDTNHTEAALDKLQQLYPEFMPDFLYNILALPPQKDSVLQKVKQFIHDYKPVYDSVQKVFPDIKNAEQSLHLALQLTHHYFPGYKIPARIICFTGPIEGYGNVLTSSGFAVGLQLYLGKQFSLYQTDYIREVYPDYQARRFEAPYIPVNCVRNLIEDMFPANTAGKTLMEQMIENGKRLYVMDQLLPYTADSLKTGYTQAQLDACYKNEATIWNFFLQNDLLYNADPVVIRDYVTDGPKTNAFGDQSPGNLSQFSGWQIVKKWMAKNEGKSLEELMRTPARQLFEETRYKPR</sequence>
<evidence type="ECO:0000313" key="3">
    <source>
        <dbReference type="Proteomes" id="UP000261284"/>
    </source>
</evidence>
<keyword evidence="1" id="KW-0732">Signal</keyword>
<name>A0A3E1NDA9_9BACT</name>
<proteinExistence type="predicted"/>
<comment type="caution">
    <text evidence="2">The sequence shown here is derived from an EMBL/GenBank/DDBJ whole genome shotgun (WGS) entry which is preliminary data.</text>
</comment>
<keyword evidence="3" id="KW-1185">Reference proteome</keyword>
<reference evidence="2 3" key="1">
    <citation type="submission" date="2018-08" db="EMBL/GenBank/DDBJ databases">
        <title>Chitinophagaceae sp. K23C18032701, a novel bacterium isolated from forest soil.</title>
        <authorList>
            <person name="Wang C."/>
        </authorList>
    </citation>
    <scope>NUCLEOTIDE SEQUENCE [LARGE SCALE GENOMIC DNA]</scope>
    <source>
        <strain evidence="2 3">K23C18032701</strain>
    </source>
</reference>
<dbReference type="PROSITE" id="PS51257">
    <property type="entry name" value="PROKAR_LIPOPROTEIN"/>
    <property type="match status" value="1"/>
</dbReference>
<dbReference type="InterPro" id="IPR019853">
    <property type="entry name" value="GldB-like"/>
</dbReference>
<dbReference type="Pfam" id="PF25594">
    <property type="entry name" value="GldB_lipo"/>
    <property type="match status" value="1"/>
</dbReference>
<accession>A0A3E1NDA9</accession>
<feature type="chain" id="PRO_5017610799" evidence="1">
    <location>
        <begin position="18"/>
        <end position="338"/>
    </location>
</feature>
<dbReference type="OrthoDB" id="976022at2"/>
<organism evidence="2 3">
    <name type="scientific">Deminuibacter soli</name>
    <dbReference type="NCBI Taxonomy" id="2291815"/>
    <lineage>
        <taxon>Bacteria</taxon>
        <taxon>Pseudomonadati</taxon>
        <taxon>Bacteroidota</taxon>
        <taxon>Chitinophagia</taxon>
        <taxon>Chitinophagales</taxon>
        <taxon>Chitinophagaceae</taxon>
        <taxon>Deminuibacter</taxon>
    </lineage>
</organism>
<dbReference type="Proteomes" id="UP000261284">
    <property type="component" value="Unassembled WGS sequence"/>
</dbReference>
<gene>
    <name evidence="2" type="ORF">DXN05_22425</name>
</gene>
<dbReference type="RefSeq" id="WP_116849621.1">
    <property type="nucleotide sequence ID" value="NZ_QTJU01000013.1"/>
</dbReference>
<dbReference type="EMBL" id="QTJU01000013">
    <property type="protein sequence ID" value="RFM25956.1"/>
    <property type="molecule type" value="Genomic_DNA"/>
</dbReference>
<feature type="signal peptide" evidence="1">
    <location>
        <begin position="1"/>
        <end position="17"/>
    </location>
</feature>
<evidence type="ECO:0000256" key="1">
    <source>
        <dbReference type="SAM" id="SignalP"/>
    </source>
</evidence>
<protein>
    <submittedName>
        <fullName evidence="2">Uncharacterized protein</fullName>
    </submittedName>
</protein>